<organism evidence="2 3">
    <name type="scientific">Schizopora paradoxa</name>
    <dbReference type="NCBI Taxonomy" id="27342"/>
    <lineage>
        <taxon>Eukaryota</taxon>
        <taxon>Fungi</taxon>
        <taxon>Dikarya</taxon>
        <taxon>Basidiomycota</taxon>
        <taxon>Agaricomycotina</taxon>
        <taxon>Agaricomycetes</taxon>
        <taxon>Hymenochaetales</taxon>
        <taxon>Schizoporaceae</taxon>
        <taxon>Schizopora</taxon>
    </lineage>
</organism>
<dbReference type="InParanoid" id="A0A0H2RCA8"/>
<proteinExistence type="predicted"/>
<gene>
    <name evidence="2" type="ORF">SCHPADRAFT_893056</name>
</gene>
<reference evidence="2 3" key="1">
    <citation type="submission" date="2015-04" db="EMBL/GenBank/DDBJ databases">
        <title>Complete genome sequence of Schizopora paradoxa KUC8140, a cosmopolitan wood degrader in East Asia.</title>
        <authorList>
            <consortium name="DOE Joint Genome Institute"/>
            <person name="Min B."/>
            <person name="Park H."/>
            <person name="Jang Y."/>
            <person name="Kim J.-J."/>
            <person name="Kim K.H."/>
            <person name="Pangilinan J."/>
            <person name="Lipzen A."/>
            <person name="Riley R."/>
            <person name="Grigoriev I.V."/>
            <person name="Spatafora J.W."/>
            <person name="Choi I.-G."/>
        </authorList>
    </citation>
    <scope>NUCLEOTIDE SEQUENCE [LARGE SCALE GENOMIC DNA]</scope>
    <source>
        <strain evidence="2 3">KUC8140</strain>
    </source>
</reference>
<evidence type="ECO:0000256" key="1">
    <source>
        <dbReference type="SAM" id="MobiDB-lite"/>
    </source>
</evidence>
<evidence type="ECO:0000313" key="3">
    <source>
        <dbReference type="Proteomes" id="UP000053477"/>
    </source>
</evidence>
<name>A0A0H2RCA8_9AGAM</name>
<feature type="region of interest" description="Disordered" evidence="1">
    <location>
        <begin position="1"/>
        <end position="20"/>
    </location>
</feature>
<sequence length="254" mass="28127">MELQGPVPLPITSMRSRGGRQGGYFKAGQKCREQNRVAVSVVEGLYSTSDDAQIRDPQTKIQPYEQISYGFKFDMRHARSKESGRCDWQLRLKPHPMLVGRTLDRRIHENGCARDADLKLHRPWLKTSIQRPNWAILRYEEIPADGDPKTPGSINGAHTDVDSVSMKANSNRVRYAVKSGGIRVVDLEKIALTSATAAHRAVDPPSRLRPVPECSIAGTPEAICAGEVDVYEPASEKRGVGVTAPSMVEPYVPR</sequence>
<dbReference type="AlphaFoldDB" id="A0A0H2RCA8"/>
<protein>
    <submittedName>
        <fullName evidence="2">Uncharacterized protein</fullName>
    </submittedName>
</protein>
<accession>A0A0H2RCA8</accession>
<evidence type="ECO:0000313" key="2">
    <source>
        <dbReference type="EMBL" id="KLO09470.1"/>
    </source>
</evidence>
<dbReference type="Proteomes" id="UP000053477">
    <property type="component" value="Unassembled WGS sequence"/>
</dbReference>
<dbReference type="EMBL" id="KQ086054">
    <property type="protein sequence ID" value="KLO09470.1"/>
    <property type="molecule type" value="Genomic_DNA"/>
</dbReference>
<keyword evidence="3" id="KW-1185">Reference proteome</keyword>